<name>A0A1S8L724_9CLOT</name>
<sequence>MAKRKRIHNIERMLKEGYGSGVGKEYKPWIKIQDVPSLGRVTRVKGMKTNRQHELLSDMERNYFYILEFSDKVIDIREQYPLLPIEDTILISEELGIKHPKNPETGENIVMTTDFLITIGTEDGSKELARTIKAKDDLLNKRIIEKFEIERVFWQRRNIDWGIVTEQEINKVLAHNISFTQAYKDISKVDSFCELEAVEIKDLIYEFLRRILDSEKSMRAICLQFDEDMSLEKGSSLSIFKYLIINKIIEINMYEKININKNITILKVKNDELKKVEDI</sequence>
<dbReference type="Proteomes" id="UP000190951">
    <property type="component" value="Chromosome"/>
</dbReference>
<gene>
    <name evidence="1" type="primary">tnsA</name>
    <name evidence="1" type="ORF">CROST_003610</name>
</gene>
<dbReference type="InterPro" id="IPR014833">
    <property type="entry name" value="TnsA_N"/>
</dbReference>
<dbReference type="GO" id="GO:0003676">
    <property type="term" value="F:nucleic acid binding"/>
    <property type="evidence" value="ECO:0007669"/>
    <property type="project" value="InterPro"/>
</dbReference>
<dbReference type="Gene3D" id="1.10.10.10">
    <property type="entry name" value="Winged helix-like DNA-binding domain superfamily/Winged helix DNA-binding domain"/>
    <property type="match status" value="1"/>
</dbReference>
<proteinExistence type="predicted"/>
<dbReference type="STRING" id="84029.CROST_20840"/>
<dbReference type="KEGG" id="crw:CROST_003610"/>
<dbReference type="InterPro" id="IPR036388">
    <property type="entry name" value="WH-like_DNA-bd_sf"/>
</dbReference>
<dbReference type="InterPro" id="IPR014832">
    <property type="entry name" value="TnsA_C"/>
</dbReference>
<dbReference type="CDD" id="cd22362">
    <property type="entry name" value="TnsA_endonuclease-like"/>
    <property type="match status" value="1"/>
</dbReference>
<dbReference type="Pfam" id="PF08722">
    <property type="entry name" value="Tn7_TnsA-like_N"/>
    <property type="match status" value="1"/>
</dbReference>
<reference evidence="1 2" key="1">
    <citation type="submission" date="2022-04" db="EMBL/GenBank/DDBJ databases">
        <title>Genome sequence of C. roseum typestrain.</title>
        <authorList>
            <person name="Poehlein A."/>
            <person name="Schoch T."/>
            <person name="Duerre P."/>
            <person name="Daniel R."/>
        </authorList>
    </citation>
    <scope>NUCLEOTIDE SEQUENCE [LARGE SCALE GENOMIC DNA]</scope>
    <source>
        <strain evidence="1 2">DSM 7320</strain>
    </source>
</reference>
<dbReference type="RefSeq" id="WP_077836012.1">
    <property type="nucleotide sequence ID" value="NZ_CP096983.1"/>
</dbReference>
<evidence type="ECO:0000313" key="2">
    <source>
        <dbReference type="Proteomes" id="UP000190951"/>
    </source>
</evidence>
<dbReference type="InterPro" id="IPR011856">
    <property type="entry name" value="tRNA_endonuc-like_dom_sf"/>
</dbReference>
<dbReference type="AlphaFoldDB" id="A0A1S8L724"/>
<dbReference type="InterPro" id="IPR011335">
    <property type="entry name" value="Restrct_endonuc-II-like"/>
</dbReference>
<organism evidence="1 2">
    <name type="scientific">Clostridium felsineum</name>
    <dbReference type="NCBI Taxonomy" id="36839"/>
    <lineage>
        <taxon>Bacteria</taxon>
        <taxon>Bacillati</taxon>
        <taxon>Bacillota</taxon>
        <taxon>Clostridia</taxon>
        <taxon>Eubacteriales</taxon>
        <taxon>Clostridiaceae</taxon>
        <taxon>Clostridium</taxon>
    </lineage>
</organism>
<dbReference type="EMBL" id="CP096983">
    <property type="protein sequence ID" value="URZ09668.1"/>
    <property type="molecule type" value="Genomic_DNA"/>
</dbReference>
<dbReference type="Pfam" id="PF08721">
    <property type="entry name" value="Tn7_Tnp_TnsA_C"/>
    <property type="match status" value="1"/>
</dbReference>
<dbReference type="Gene3D" id="3.40.1350.10">
    <property type="match status" value="1"/>
</dbReference>
<evidence type="ECO:0000313" key="1">
    <source>
        <dbReference type="EMBL" id="URZ09668.1"/>
    </source>
</evidence>
<dbReference type="SUPFAM" id="SSF52980">
    <property type="entry name" value="Restriction endonuclease-like"/>
    <property type="match status" value="1"/>
</dbReference>
<accession>A0A1S8L724</accession>
<keyword evidence="2" id="KW-1185">Reference proteome</keyword>
<protein>
    <submittedName>
        <fullName evidence="1">Transposon Tn7 transposition protein TnsA</fullName>
    </submittedName>
</protein>